<dbReference type="Gene3D" id="2.60.40.1600">
    <property type="entry name" value="Smr-associated-like"/>
    <property type="match status" value="1"/>
</dbReference>
<dbReference type="InterPro" id="IPR036781">
    <property type="entry name" value="Smr_assoc-like_sf"/>
</dbReference>
<protein>
    <recommendedName>
        <fullName evidence="1">Smr domain-containing protein</fullName>
    </recommendedName>
</protein>
<reference evidence="3" key="1">
    <citation type="submission" date="2017-01" db="EMBL/GenBank/DDBJ databases">
        <authorList>
            <person name="Varghese N."/>
            <person name="Submissions S."/>
        </authorList>
    </citation>
    <scope>NUCLEOTIDE SEQUENCE [LARGE SCALE GENOMIC DNA]</scope>
    <source>
        <strain evidence="3">DM9</strain>
    </source>
</reference>
<dbReference type="InterPro" id="IPR036063">
    <property type="entry name" value="Smr_dom_sf"/>
</dbReference>
<organism evidence="2 3">
    <name type="scientific">Pontibacter lucknowensis</name>
    <dbReference type="NCBI Taxonomy" id="1077936"/>
    <lineage>
        <taxon>Bacteria</taxon>
        <taxon>Pseudomonadati</taxon>
        <taxon>Bacteroidota</taxon>
        <taxon>Cytophagia</taxon>
        <taxon>Cytophagales</taxon>
        <taxon>Hymenobacteraceae</taxon>
        <taxon>Pontibacter</taxon>
    </lineage>
</organism>
<dbReference type="STRING" id="1077936.SAMN05421545_3636"/>
<name>A0A1N7AWT6_9BACT</name>
<dbReference type="Proteomes" id="UP000185924">
    <property type="component" value="Unassembled WGS sequence"/>
</dbReference>
<evidence type="ECO:0000313" key="2">
    <source>
        <dbReference type="EMBL" id="SIR43462.1"/>
    </source>
</evidence>
<dbReference type="Pfam" id="PF09640">
    <property type="entry name" value="DUF2027"/>
    <property type="match status" value="1"/>
</dbReference>
<feature type="domain" description="Smr" evidence="1">
    <location>
        <begin position="259"/>
        <end position="319"/>
    </location>
</feature>
<dbReference type="Gene3D" id="3.30.1370.110">
    <property type="match status" value="1"/>
</dbReference>
<dbReference type="InterPro" id="IPR002625">
    <property type="entry name" value="Smr_dom"/>
</dbReference>
<evidence type="ECO:0000259" key="1">
    <source>
        <dbReference type="PROSITE" id="PS50828"/>
    </source>
</evidence>
<dbReference type="OrthoDB" id="1524810at2"/>
<dbReference type="Pfam" id="PF01713">
    <property type="entry name" value="Smr"/>
    <property type="match status" value="1"/>
</dbReference>
<dbReference type="PROSITE" id="PS50828">
    <property type="entry name" value="SMR"/>
    <property type="match status" value="1"/>
</dbReference>
<gene>
    <name evidence="2" type="ORF">SAMN05421545_3636</name>
</gene>
<dbReference type="EMBL" id="FTNM01000006">
    <property type="protein sequence ID" value="SIR43462.1"/>
    <property type="molecule type" value="Genomic_DNA"/>
</dbReference>
<dbReference type="SUPFAM" id="SSF158949">
    <property type="entry name" value="Smr-associated domain-like"/>
    <property type="match status" value="1"/>
</dbReference>
<evidence type="ECO:0000313" key="3">
    <source>
        <dbReference type="Proteomes" id="UP000185924"/>
    </source>
</evidence>
<dbReference type="RefSeq" id="WP_076423123.1">
    <property type="nucleotide sequence ID" value="NZ_FTNM01000006.1"/>
</dbReference>
<keyword evidence="3" id="KW-1185">Reference proteome</keyword>
<dbReference type="InterPro" id="IPR018598">
    <property type="entry name" value="DUF2027"/>
</dbReference>
<dbReference type="AlphaFoldDB" id="A0A1N7AWT6"/>
<proteinExistence type="predicted"/>
<sequence>MNVGDRVRLMSGREEGIITRILDNNIVEVAIDNDFTIPVSRREIVLIAPEEAKAFRNAELEPYAKPSARKEPPAPVLAEKGIYLAMVHQSDELLAATVVNNTDYDVLFTCGEERNNQYRGLQNDKLAPKASRVVSHYHMKDFEKWPTLIVQFLQHRNGSPSLLEPVTKKVQFRANSFYKSKKTAPVLNKEAYLFQLDTKPVAVDTDKIKEQLSEKPAAQENIKVQAPEHEVDLHIDKLVEDYSGMSNSAMLRLQLDRFQDALDRAMAANMHEIVFIHGTGNGVLRKEIQKILSRTPGIRFFEDAKKEKFGYGATLVRLR</sequence>
<accession>A0A1N7AWT6</accession>